<dbReference type="Proteomes" id="UP000683507">
    <property type="component" value="Chromosome"/>
</dbReference>
<dbReference type="Pfam" id="PF13692">
    <property type="entry name" value="Glyco_trans_1_4"/>
    <property type="match status" value="1"/>
</dbReference>
<keyword evidence="2" id="KW-1185">Reference proteome</keyword>
<evidence type="ECO:0000313" key="2">
    <source>
        <dbReference type="Proteomes" id="UP000683507"/>
    </source>
</evidence>
<accession>A0A916JMC1</accession>
<dbReference type="Gene3D" id="3.40.50.2000">
    <property type="entry name" value="Glycogen Phosphorylase B"/>
    <property type="match status" value="1"/>
</dbReference>
<dbReference type="AlphaFoldDB" id="A0A916JMC1"/>
<sequence length="377" mass="42968">MKQELHLISFDVPFPPNYGGVVDVYYKIKALHAKGVGVHLHCFEYGRGEQEELNKICSSVSYYRRDENKLNFLKSEPYIVASRANADLLDRLKQDHLPIIIEGLHNCWIIDSLKPSDRQIFVRTHNVEHDYYNGLAKVEKSLTKRQYFKWEAAKLEKYEEILTKADGLFSISPNDQDYFNEKYGNATLLPAFHSGEKVTTSIGKGDFALYHGNMAVGENVEAATFLIEEVFAHKPEYYLIIAGSNPPPELLQLASQFKNVEMRANISVEHLEQLIADAHVNVLPTFQPTGIKLKMLSALYKGRFALVNNEMVENTGLESLCSVANTPQEWMKELDRLFSLSFEEVDLNKRKDILSKHFDNLVNVDVIIEKVGVLIKA</sequence>
<dbReference type="SUPFAM" id="SSF53756">
    <property type="entry name" value="UDP-Glycosyltransferase/glycogen phosphorylase"/>
    <property type="match status" value="1"/>
</dbReference>
<protein>
    <recommendedName>
        <fullName evidence="3">Glycosyltransferase</fullName>
    </recommendedName>
</protein>
<name>A0A916JMC1_9FLAO</name>
<evidence type="ECO:0008006" key="3">
    <source>
        <dbReference type="Google" id="ProtNLM"/>
    </source>
</evidence>
<dbReference type="KEGG" id="ptan:CRYO30217_01622"/>
<dbReference type="RefSeq" id="WP_258541818.1">
    <property type="nucleotide sequence ID" value="NZ_OU015584.1"/>
</dbReference>
<organism evidence="1 2">
    <name type="scientific">Parvicella tangerina</name>
    <dbReference type="NCBI Taxonomy" id="2829795"/>
    <lineage>
        <taxon>Bacteria</taxon>
        <taxon>Pseudomonadati</taxon>
        <taxon>Bacteroidota</taxon>
        <taxon>Flavobacteriia</taxon>
        <taxon>Flavobacteriales</taxon>
        <taxon>Parvicellaceae</taxon>
        <taxon>Parvicella</taxon>
    </lineage>
</organism>
<evidence type="ECO:0000313" key="1">
    <source>
        <dbReference type="EMBL" id="CAG5081404.1"/>
    </source>
</evidence>
<reference evidence="1" key="1">
    <citation type="submission" date="2021-04" db="EMBL/GenBank/DDBJ databases">
        <authorList>
            <person name="Rodrigo-Torres L."/>
            <person name="Arahal R. D."/>
            <person name="Lucena T."/>
        </authorList>
    </citation>
    <scope>NUCLEOTIDE SEQUENCE</scope>
    <source>
        <strain evidence="1">AS29M-1</strain>
    </source>
</reference>
<dbReference type="EMBL" id="OU015584">
    <property type="protein sequence ID" value="CAG5081404.1"/>
    <property type="molecule type" value="Genomic_DNA"/>
</dbReference>
<gene>
    <name evidence="1" type="ORF">CRYO30217_01622</name>
</gene>
<proteinExistence type="predicted"/>